<keyword evidence="2" id="KW-0472">Membrane</keyword>
<accession>A0A6N2M5B8</accession>
<feature type="region of interest" description="Disordered" evidence="1">
    <location>
        <begin position="183"/>
        <end position="212"/>
    </location>
</feature>
<sequence length="364" mass="40433">MADSSAKQKVSRLEVLVVRLIVVLLPYFGYSIYCTRELPSFDVANVGLNRYYAIHLLNVLPVPTLVEEIDSRECSWRGGYRGRLLYGKQDEGRGGADLFGGCCGWLRWRRGKADVLLPFSGELLLMGSGVQSAVVGREAGQLGAHKSRSFHQESSLFPTMLTYVAPKRRYRRCPEMILRPIDGGTSMKQSSLKEKKREQISSTARKTPLSKQGPTFYHGSSNELRYSERSFSTMDSPFCLSSKHTKFLSQLALQISDSSLFFSLTRSDGTRILDFMGLGLCLCLCQDRMSYTVRGSPPPCFDFLRKWISMVPAAGVTGRPLAARTHLKHVISLMGAALGLPILSVFVPGEAQCGCHQQLEQIQG</sequence>
<dbReference type="EMBL" id="CAADRP010001674">
    <property type="protein sequence ID" value="VFU47826.1"/>
    <property type="molecule type" value="Genomic_DNA"/>
</dbReference>
<evidence type="ECO:0000256" key="2">
    <source>
        <dbReference type="SAM" id="Phobius"/>
    </source>
</evidence>
<evidence type="ECO:0000256" key="1">
    <source>
        <dbReference type="SAM" id="MobiDB-lite"/>
    </source>
</evidence>
<name>A0A6N2M5B8_SALVM</name>
<organism evidence="3">
    <name type="scientific">Salix viminalis</name>
    <name type="common">Common osier</name>
    <name type="synonym">Basket willow</name>
    <dbReference type="NCBI Taxonomy" id="40686"/>
    <lineage>
        <taxon>Eukaryota</taxon>
        <taxon>Viridiplantae</taxon>
        <taxon>Streptophyta</taxon>
        <taxon>Embryophyta</taxon>
        <taxon>Tracheophyta</taxon>
        <taxon>Spermatophyta</taxon>
        <taxon>Magnoliopsida</taxon>
        <taxon>eudicotyledons</taxon>
        <taxon>Gunneridae</taxon>
        <taxon>Pentapetalae</taxon>
        <taxon>rosids</taxon>
        <taxon>fabids</taxon>
        <taxon>Malpighiales</taxon>
        <taxon>Salicaceae</taxon>
        <taxon>Saliceae</taxon>
        <taxon>Salix</taxon>
    </lineage>
</organism>
<proteinExistence type="predicted"/>
<keyword evidence="2" id="KW-1133">Transmembrane helix</keyword>
<feature type="compositionally biased region" description="Polar residues" evidence="1">
    <location>
        <begin position="200"/>
        <end position="212"/>
    </location>
</feature>
<evidence type="ECO:0000313" key="3">
    <source>
        <dbReference type="EMBL" id="VFU47826.1"/>
    </source>
</evidence>
<gene>
    <name evidence="3" type="ORF">SVIM_LOCUS308724</name>
</gene>
<protein>
    <submittedName>
        <fullName evidence="3">Uncharacterized protein</fullName>
    </submittedName>
</protein>
<dbReference type="AlphaFoldDB" id="A0A6N2M5B8"/>
<reference evidence="3" key="1">
    <citation type="submission" date="2019-03" db="EMBL/GenBank/DDBJ databases">
        <authorList>
            <person name="Mank J."/>
            <person name="Almeida P."/>
        </authorList>
    </citation>
    <scope>NUCLEOTIDE SEQUENCE</scope>
    <source>
        <strain evidence="3">78183</strain>
    </source>
</reference>
<feature type="transmembrane region" description="Helical" evidence="2">
    <location>
        <begin position="12"/>
        <end position="33"/>
    </location>
</feature>
<keyword evidence="2" id="KW-0812">Transmembrane</keyword>